<dbReference type="AlphaFoldDB" id="A0A9W6CS52"/>
<evidence type="ECO:0000313" key="3">
    <source>
        <dbReference type="EMBL" id="MDR6335803.1"/>
    </source>
</evidence>
<dbReference type="InterPro" id="IPR029058">
    <property type="entry name" value="AB_hydrolase_fold"/>
</dbReference>
<comment type="caution">
    <text evidence="2">The sequence shown here is derived from an EMBL/GenBank/DDBJ whole genome shotgun (WGS) entry which is preliminary data.</text>
</comment>
<dbReference type="SUPFAM" id="SSF53474">
    <property type="entry name" value="alpha/beta-Hydrolases"/>
    <property type="match status" value="1"/>
</dbReference>
<dbReference type="RefSeq" id="WP_281809080.1">
    <property type="nucleotide sequence ID" value="NZ_BSDO01000007.1"/>
</dbReference>
<dbReference type="EMBL" id="JAVDPY010000009">
    <property type="protein sequence ID" value="MDR6335803.1"/>
    <property type="molecule type" value="Genomic_DNA"/>
</dbReference>
<evidence type="ECO:0000259" key="1">
    <source>
        <dbReference type="Pfam" id="PF00561"/>
    </source>
</evidence>
<dbReference type="Gene3D" id="3.40.50.1820">
    <property type="entry name" value="alpha/beta hydrolase"/>
    <property type="match status" value="1"/>
</dbReference>
<dbReference type="Proteomes" id="UP001245370">
    <property type="component" value="Unassembled WGS sequence"/>
</dbReference>
<dbReference type="Proteomes" id="UP001144397">
    <property type="component" value="Unassembled WGS sequence"/>
</dbReference>
<accession>A0A9W6CS52</accession>
<dbReference type="GO" id="GO:0047570">
    <property type="term" value="F:3-oxoadipate enol-lactonase activity"/>
    <property type="evidence" value="ECO:0007669"/>
    <property type="project" value="UniProtKB-EC"/>
</dbReference>
<protein>
    <submittedName>
        <fullName evidence="2">3-oxoadipate enol-lactonase</fullName>
        <ecNumber evidence="3">3.1.1.24</ecNumber>
    </submittedName>
</protein>
<proteinExistence type="predicted"/>
<feature type="domain" description="AB hydrolase-1" evidence="1">
    <location>
        <begin position="29"/>
        <end position="256"/>
    </location>
</feature>
<sequence>MPHADPSSSALARTTPALHQVRAGRRGAPLVVLIHAVALDLTYWDRQIGALAGSFDVIAYDLAGHGASPVPGQPFGFDDAAEDLARVLEAAGAGPACLVGLSVGGMIAQTLALARPDLVRALCLMDTVSTFAEAGREAVRGRAAQVRVGGMEAIVVPTLERWFTPGFAARRPDVLDRVAKTLRAADPDVHAAMWDMISTLDVAPRLTEIDRPTLVMVGEKDPTTPVAASEVIARGIPGARLEIIPDASHMAPLEAPEEVNRHLLGFLNGL</sequence>
<evidence type="ECO:0000313" key="5">
    <source>
        <dbReference type="Proteomes" id="UP001245370"/>
    </source>
</evidence>
<dbReference type="InterPro" id="IPR050266">
    <property type="entry name" value="AB_hydrolase_sf"/>
</dbReference>
<dbReference type="GeneID" id="95764740"/>
<dbReference type="PANTHER" id="PTHR43798">
    <property type="entry name" value="MONOACYLGLYCEROL LIPASE"/>
    <property type="match status" value="1"/>
</dbReference>
<organism evidence="2 4">
    <name type="scientific">Xanthobacter flavus</name>
    <dbReference type="NCBI Taxonomy" id="281"/>
    <lineage>
        <taxon>Bacteria</taxon>
        <taxon>Pseudomonadati</taxon>
        <taxon>Pseudomonadota</taxon>
        <taxon>Alphaproteobacteria</taxon>
        <taxon>Hyphomicrobiales</taxon>
        <taxon>Xanthobacteraceae</taxon>
        <taxon>Xanthobacter</taxon>
    </lineage>
</organism>
<dbReference type="EMBL" id="BSDO01000007">
    <property type="protein sequence ID" value="GLI24292.1"/>
    <property type="molecule type" value="Genomic_DNA"/>
</dbReference>
<reference evidence="2" key="1">
    <citation type="submission" date="2022-12" db="EMBL/GenBank/DDBJ databases">
        <title>Reference genome sequencing for broad-spectrum identification of bacterial and archaeal isolates by mass spectrometry.</title>
        <authorList>
            <person name="Sekiguchi Y."/>
            <person name="Tourlousse D.M."/>
        </authorList>
    </citation>
    <scope>NUCLEOTIDE SEQUENCE</scope>
    <source>
        <strain evidence="2">301</strain>
    </source>
</reference>
<keyword evidence="3" id="KW-0378">Hydrolase</keyword>
<dbReference type="InterPro" id="IPR000073">
    <property type="entry name" value="AB_hydrolase_1"/>
</dbReference>
<evidence type="ECO:0000313" key="4">
    <source>
        <dbReference type="Proteomes" id="UP001144397"/>
    </source>
</evidence>
<keyword evidence="5" id="KW-1185">Reference proteome</keyword>
<dbReference type="Pfam" id="PF00561">
    <property type="entry name" value="Abhydrolase_1"/>
    <property type="match status" value="1"/>
</dbReference>
<dbReference type="PANTHER" id="PTHR43798:SF29">
    <property type="entry name" value="AB HYDROLASE-1 DOMAIN-CONTAINING PROTEIN"/>
    <property type="match status" value="1"/>
</dbReference>
<gene>
    <name evidence="2" type="primary">pcaD</name>
    <name evidence="3" type="ORF">GGQ86_004301</name>
    <name evidence="2" type="ORF">XFLAVUS301_39660</name>
</gene>
<evidence type="ECO:0000313" key="2">
    <source>
        <dbReference type="EMBL" id="GLI24292.1"/>
    </source>
</evidence>
<dbReference type="PRINTS" id="PR00111">
    <property type="entry name" value="ABHYDROLASE"/>
</dbReference>
<dbReference type="EC" id="3.1.1.24" evidence="3"/>
<name>A0A9W6CS52_XANFL</name>
<reference evidence="3 5" key="2">
    <citation type="submission" date="2023-07" db="EMBL/GenBank/DDBJ databases">
        <title>Genomic Encyclopedia of Type Strains, Phase IV (KMG-IV): sequencing the most valuable type-strain genomes for metagenomic binning, comparative biology and taxonomic classification.</title>
        <authorList>
            <person name="Goeker M."/>
        </authorList>
    </citation>
    <scope>NUCLEOTIDE SEQUENCE [LARGE SCALE GENOMIC DNA]</scope>
    <source>
        <strain evidence="3 5">DSM 338</strain>
    </source>
</reference>